<reference evidence="6" key="1">
    <citation type="submission" date="2016-04" db="EMBL/GenBank/DDBJ databases">
        <title>Complete Genome Sequences of Twelve Strains of a Stable Defined Moderately Diverse Mouse Microbiota 2 (sDMDMm2).</title>
        <authorList>
            <person name="Uchimura Y."/>
            <person name="Wyss M."/>
            <person name="Brugiroux S."/>
            <person name="Limenitakis J.P."/>
            <person name="Stecher B."/>
            <person name="McCoy K.D."/>
            <person name="Macpherson A.J."/>
        </authorList>
    </citation>
    <scope>NUCLEOTIDE SEQUENCE [LARGE SCALE GENOMIC DNA]</scope>
    <source>
        <strain evidence="6">I48</strain>
    </source>
</reference>
<dbReference type="EMBL" id="CP015401">
    <property type="protein sequence ID" value="ANU56792.1"/>
    <property type="molecule type" value="Genomic_DNA"/>
</dbReference>
<sequence>MRLTALLRHTADIYPIHSVSLHSIADKAEELVKKRYSVSRMVREMESFAHDAEVLRLIVGTFKSVPVQPTLKMRDYKPYMALVACSPEDFAFCYLCNDLVAVYETECRTPELMFFCDLLRCMRGRSYLNCVTNRVCDYFFRARRDTLRHISSPLKGSEMQYAESRLKELEKAVFRLKVKMYKWHTFTAEELAGMCGMSYSHFRSRFEEYYGCSATDWLRQERISRIKEDLSYRPELALKEVAERNRFLSASNFSDFCNQQVLKTPGELKKEGYEEWCERRMKYWNSES</sequence>
<dbReference type="RefSeq" id="WP_065538017.1">
    <property type="nucleotide sequence ID" value="NZ_CP015401.2"/>
</dbReference>
<dbReference type="SUPFAM" id="SSF46689">
    <property type="entry name" value="Homeodomain-like"/>
    <property type="match status" value="1"/>
</dbReference>
<gene>
    <name evidence="5" type="ORF">A4V03_03705</name>
</gene>
<dbReference type="Gene3D" id="1.10.10.60">
    <property type="entry name" value="Homeodomain-like"/>
    <property type="match status" value="1"/>
</dbReference>
<dbReference type="PANTHER" id="PTHR43280">
    <property type="entry name" value="ARAC-FAMILY TRANSCRIPTIONAL REGULATOR"/>
    <property type="match status" value="1"/>
</dbReference>
<evidence type="ECO:0000313" key="5">
    <source>
        <dbReference type="EMBL" id="ANU56792.1"/>
    </source>
</evidence>
<dbReference type="PANTHER" id="PTHR43280:SF10">
    <property type="entry name" value="REGULATORY PROTEIN POCR"/>
    <property type="match status" value="1"/>
</dbReference>
<evidence type="ECO:0000256" key="3">
    <source>
        <dbReference type="ARBA" id="ARBA00023163"/>
    </source>
</evidence>
<accession>A0A1C7GYZ8</accession>
<name>A0A1C7GYZ8_9BACE</name>
<dbReference type="SMART" id="SM00342">
    <property type="entry name" value="HTH_ARAC"/>
    <property type="match status" value="1"/>
</dbReference>
<dbReference type="GO" id="GO:0003700">
    <property type="term" value="F:DNA-binding transcription factor activity"/>
    <property type="evidence" value="ECO:0007669"/>
    <property type="project" value="InterPro"/>
</dbReference>
<dbReference type="InterPro" id="IPR018060">
    <property type="entry name" value="HTH_AraC"/>
</dbReference>
<feature type="domain" description="HTH araC/xylS-type" evidence="4">
    <location>
        <begin position="170"/>
        <end position="271"/>
    </location>
</feature>
<keyword evidence="6" id="KW-1185">Reference proteome</keyword>
<dbReference type="AlphaFoldDB" id="A0A1C7GYZ8"/>
<keyword evidence="3" id="KW-0804">Transcription</keyword>
<dbReference type="Pfam" id="PF12833">
    <property type="entry name" value="HTH_18"/>
    <property type="match status" value="1"/>
</dbReference>
<evidence type="ECO:0000313" key="6">
    <source>
        <dbReference type="Proteomes" id="UP000092631"/>
    </source>
</evidence>
<dbReference type="Proteomes" id="UP000092631">
    <property type="component" value="Chromosome"/>
</dbReference>
<evidence type="ECO:0000256" key="1">
    <source>
        <dbReference type="ARBA" id="ARBA00023015"/>
    </source>
</evidence>
<keyword evidence="1" id="KW-0805">Transcription regulation</keyword>
<evidence type="ECO:0000259" key="4">
    <source>
        <dbReference type="PROSITE" id="PS01124"/>
    </source>
</evidence>
<dbReference type="InterPro" id="IPR009057">
    <property type="entry name" value="Homeodomain-like_sf"/>
</dbReference>
<proteinExistence type="predicted"/>
<protein>
    <submittedName>
        <fullName evidence="5">AraC family transcriptional regulator</fullName>
    </submittedName>
</protein>
<keyword evidence="2" id="KW-0238">DNA-binding</keyword>
<dbReference type="OrthoDB" id="1031930at2"/>
<evidence type="ECO:0000256" key="2">
    <source>
        <dbReference type="ARBA" id="ARBA00023125"/>
    </source>
</evidence>
<dbReference type="PROSITE" id="PS01124">
    <property type="entry name" value="HTH_ARAC_FAMILY_2"/>
    <property type="match status" value="1"/>
</dbReference>
<dbReference type="GO" id="GO:0043565">
    <property type="term" value="F:sequence-specific DNA binding"/>
    <property type="evidence" value="ECO:0007669"/>
    <property type="project" value="InterPro"/>
</dbReference>
<dbReference type="GeneID" id="82186232"/>
<organism evidence="5 6">
    <name type="scientific">Bacteroides caecimuris</name>
    <dbReference type="NCBI Taxonomy" id="1796613"/>
    <lineage>
        <taxon>Bacteria</taxon>
        <taxon>Pseudomonadati</taxon>
        <taxon>Bacteroidota</taxon>
        <taxon>Bacteroidia</taxon>
        <taxon>Bacteroidales</taxon>
        <taxon>Bacteroidaceae</taxon>
        <taxon>Bacteroides</taxon>
    </lineage>
</organism>
<dbReference type="KEGG" id="bcae:A4V03_03705"/>